<protein>
    <submittedName>
        <fullName evidence="2">Uncharacterized protein</fullName>
    </submittedName>
</protein>
<accession>A0A2T4MUK7</accession>
<organism evidence="2 3">
    <name type="scientific">Aeromonas veronii</name>
    <dbReference type="NCBI Taxonomy" id="654"/>
    <lineage>
        <taxon>Bacteria</taxon>
        <taxon>Pseudomonadati</taxon>
        <taxon>Pseudomonadota</taxon>
        <taxon>Gammaproteobacteria</taxon>
        <taxon>Aeromonadales</taxon>
        <taxon>Aeromonadaceae</taxon>
        <taxon>Aeromonas</taxon>
    </lineage>
</organism>
<dbReference type="Proteomes" id="UP000241986">
    <property type="component" value="Unassembled WGS sequence"/>
</dbReference>
<proteinExistence type="predicted"/>
<keyword evidence="1" id="KW-1133">Transmembrane helix</keyword>
<dbReference type="EMBL" id="PZKL01000060">
    <property type="protein sequence ID" value="PTH78255.1"/>
    <property type="molecule type" value="Genomic_DNA"/>
</dbReference>
<feature type="transmembrane region" description="Helical" evidence="1">
    <location>
        <begin position="21"/>
        <end position="44"/>
    </location>
</feature>
<gene>
    <name evidence="2" type="ORF">DAA48_25985</name>
</gene>
<comment type="caution">
    <text evidence="2">The sequence shown here is derived from an EMBL/GenBank/DDBJ whole genome shotgun (WGS) entry which is preliminary data.</text>
</comment>
<name>A0A2T4MUK7_AERVE</name>
<reference evidence="2 3" key="1">
    <citation type="submission" date="2018-03" db="EMBL/GenBank/DDBJ databases">
        <title>Aeromonas veronii whole genome sequencing and analysis.</title>
        <authorList>
            <person name="Xie H."/>
            <person name="Liu T."/>
            <person name="Wang K."/>
        </authorList>
    </citation>
    <scope>NUCLEOTIDE SEQUENCE [LARGE SCALE GENOMIC DNA]</scope>
    <source>
        <strain evidence="2 3">XH.VA.1</strain>
    </source>
</reference>
<sequence length="74" mass="8210">MRWESHRNQKKHVLAVAVQPVSMAVSHILSLTIMVSVSFIALLVSHSTLATRILWGSSALTEETKELLFPINLA</sequence>
<keyword evidence="1" id="KW-0472">Membrane</keyword>
<evidence type="ECO:0000313" key="2">
    <source>
        <dbReference type="EMBL" id="PTH78255.1"/>
    </source>
</evidence>
<keyword evidence="1" id="KW-0812">Transmembrane</keyword>
<evidence type="ECO:0000256" key="1">
    <source>
        <dbReference type="SAM" id="Phobius"/>
    </source>
</evidence>
<dbReference type="AlphaFoldDB" id="A0A2T4MUK7"/>
<evidence type="ECO:0000313" key="3">
    <source>
        <dbReference type="Proteomes" id="UP000241986"/>
    </source>
</evidence>